<dbReference type="EMBL" id="UFRV01000006">
    <property type="protein sequence ID" value="SUT99126.1"/>
    <property type="molecule type" value="Genomic_DNA"/>
</dbReference>
<dbReference type="PANTHER" id="PTHR35371:SF1">
    <property type="entry name" value="BLR7753 PROTEIN"/>
    <property type="match status" value="1"/>
</dbReference>
<evidence type="ECO:0000256" key="3">
    <source>
        <dbReference type="ARBA" id="ARBA00022989"/>
    </source>
</evidence>
<dbReference type="InterPro" id="IPR001129">
    <property type="entry name" value="Membr-assoc_MAPEG"/>
</dbReference>
<keyword evidence="2 5" id="KW-0812">Transmembrane</keyword>
<protein>
    <submittedName>
        <fullName evidence="6">MAPEG family</fullName>
    </submittedName>
</protein>
<keyword evidence="4 5" id="KW-0472">Membrane</keyword>
<evidence type="ECO:0000256" key="5">
    <source>
        <dbReference type="SAM" id="Phobius"/>
    </source>
</evidence>
<proteinExistence type="predicted"/>
<feature type="transmembrane region" description="Helical" evidence="5">
    <location>
        <begin position="128"/>
        <end position="149"/>
    </location>
</feature>
<evidence type="ECO:0000313" key="7">
    <source>
        <dbReference type="Proteomes" id="UP000254227"/>
    </source>
</evidence>
<feature type="transmembrane region" description="Helical" evidence="5">
    <location>
        <begin position="101"/>
        <end position="121"/>
    </location>
</feature>
<sequence>MPCYDSRRNDLDEKKPMQSISGIIYLILIACLLPYVFTIIAKKTAGFRAKDNQHPREFLAKTTGLAARANAAQQNSFESLPLFIAAILMAEYMVIPQVVTMTFGIAYLVFRVVYGICYLANWSTLRSIVWLLSLLCPICLLLLVIRLTMG</sequence>
<gene>
    <name evidence="6" type="ORF">NCTC10308_03118</name>
</gene>
<evidence type="ECO:0000256" key="4">
    <source>
        <dbReference type="ARBA" id="ARBA00023136"/>
    </source>
</evidence>
<organism evidence="6 7">
    <name type="scientific">Acinetobacter johnsonii</name>
    <dbReference type="NCBI Taxonomy" id="40214"/>
    <lineage>
        <taxon>Bacteria</taxon>
        <taxon>Pseudomonadati</taxon>
        <taxon>Pseudomonadota</taxon>
        <taxon>Gammaproteobacteria</taxon>
        <taxon>Moraxellales</taxon>
        <taxon>Moraxellaceae</taxon>
        <taxon>Acinetobacter</taxon>
    </lineage>
</organism>
<feature type="transmembrane region" description="Helical" evidence="5">
    <location>
        <begin position="20"/>
        <end position="41"/>
    </location>
</feature>
<dbReference type="InterPro" id="IPR023352">
    <property type="entry name" value="MAPEG-like_dom_sf"/>
</dbReference>
<evidence type="ECO:0000256" key="2">
    <source>
        <dbReference type="ARBA" id="ARBA00022692"/>
    </source>
</evidence>
<dbReference type="GO" id="GO:0016020">
    <property type="term" value="C:membrane"/>
    <property type="evidence" value="ECO:0007669"/>
    <property type="project" value="UniProtKB-SubCell"/>
</dbReference>
<dbReference type="Pfam" id="PF01124">
    <property type="entry name" value="MAPEG"/>
    <property type="match status" value="1"/>
</dbReference>
<comment type="subcellular location">
    <subcellularLocation>
        <location evidence="1">Membrane</location>
    </subcellularLocation>
</comment>
<dbReference type="PROSITE" id="PS51257">
    <property type="entry name" value="PROKAR_LIPOPROTEIN"/>
    <property type="match status" value="1"/>
</dbReference>
<evidence type="ECO:0000256" key="1">
    <source>
        <dbReference type="ARBA" id="ARBA00004370"/>
    </source>
</evidence>
<dbReference type="AlphaFoldDB" id="A0A380U9W1"/>
<evidence type="ECO:0000313" key="6">
    <source>
        <dbReference type="EMBL" id="SUT99126.1"/>
    </source>
</evidence>
<reference evidence="6 7" key="1">
    <citation type="submission" date="2018-06" db="EMBL/GenBank/DDBJ databases">
        <authorList>
            <consortium name="Pathogen Informatics"/>
            <person name="Doyle S."/>
        </authorList>
    </citation>
    <scope>NUCLEOTIDE SEQUENCE [LARGE SCALE GENOMIC DNA]</scope>
    <source>
        <strain evidence="6 7">NCTC10308</strain>
    </source>
</reference>
<keyword evidence="3 5" id="KW-1133">Transmembrane helix</keyword>
<accession>A0A380U9W1</accession>
<name>A0A380U9W1_ACIJO</name>
<dbReference type="Proteomes" id="UP000254227">
    <property type="component" value="Unassembled WGS sequence"/>
</dbReference>
<dbReference type="Gene3D" id="1.20.120.550">
    <property type="entry name" value="Membrane associated eicosanoid/glutathione metabolism-like domain"/>
    <property type="match status" value="1"/>
</dbReference>
<dbReference type="PANTHER" id="PTHR35371">
    <property type="entry name" value="INNER MEMBRANE PROTEIN"/>
    <property type="match status" value="1"/>
</dbReference>
<dbReference type="SUPFAM" id="SSF161084">
    <property type="entry name" value="MAPEG domain-like"/>
    <property type="match status" value="1"/>
</dbReference>